<evidence type="ECO:0000313" key="2">
    <source>
        <dbReference type="EMBL" id="CAD8612604.1"/>
    </source>
</evidence>
<reference evidence="2" key="1">
    <citation type="submission" date="2021-01" db="EMBL/GenBank/DDBJ databases">
        <authorList>
            <person name="Corre E."/>
            <person name="Pelletier E."/>
            <person name="Niang G."/>
            <person name="Scheremetjew M."/>
            <person name="Finn R."/>
            <person name="Kale V."/>
            <person name="Holt S."/>
            <person name="Cochrane G."/>
            <person name="Meng A."/>
            <person name="Brown T."/>
            <person name="Cohen L."/>
        </authorList>
    </citation>
    <scope>NUCLEOTIDE SEQUENCE</scope>
    <source>
        <strain evidence="2">PLY182g</strain>
    </source>
</reference>
<evidence type="ECO:0000256" key="1">
    <source>
        <dbReference type="SAM" id="MobiDB-lite"/>
    </source>
</evidence>
<name>A0A7S0Q6D2_9EUKA</name>
<sequence length="176" mass="19293">MAKSIRSKVKKRLRTVKRGVVKREQADPSTKLGAGVQKVKEKLAEAASGYIAPGKRLRSAFRYDDDDAEIAQHNWRQGPDYRSGKIGGDAGYALVGARRPKKGNRGGDAPSSIVQMPAADVEQGEGMEGTEPPPPDATVSRLHTGTEQLLPFRASRKLKRKLKNKSGIDNNVFRWT</sequence>
<feature type="region of interest" description="Disordered" evidence="1">
    <location>
        <begin position="97"/>
        <end position="156"/>
    </location>
</feature>
<feature type="region of interest" description="Disordered" evidence="1">
    <location>
        <begin position="1"/>
        <end position="33"/>
    </location>
</feature>
<feature type="compositionally biased region" description="Basic residues" evidence="1">
    <location>
        <begin position="1"/>
        <end position="20"/>
    </location>
</feature>
<proteinExistence type="predicted"/>
<organism evidence="2">
    <name type="scientific">Coccolithus braarudii</name>
    <dbReference type="NCBI Taxonomy" id="221442"/>
    <lineage>
        <taxon>Eukaryota</taxon>
        <taxon>Haptista</taxon>
        <taxon>Haptophyta</taxon>
        <taxon>Prymnesiophyceae</taxon>
        <taxon>Coccolithales</taxon>
        <taxon>Coccolithaceae</taxon>
        <taxon>Coccolithus</taxon>
    </lineage>
</organism>
<protein>
    <submittedName>
        <fullName evidence="2">Uncharacterized protein</fullName>
    </submittedName>
</protein>
<dbReference type="EMBL" id="HBEY01033433">
    <property type="protein sequence ID" value="CAD8612604.1"/>
    <property type="molecule type" value="Transcribed_RNA"/>
</dbReference>
<gene>
    <name evidence="2" type="ORF">CPEL01642_LOCUS15984</name>
</gene>
<dbReference type="AlphaFoldDB" id="A0A7S0Q6D2"/>
<accession>A0A7S0Q6D2</accession>